<dbReference type="AlphaFoldDB" id="A0AAN7X311"/>
<protein>
    <submittedName>
        <fullName evidence="2">Uncharacterized protein</fullName>
    </submittedName>
</protein>
<organism evidence="2 3">
    <name type="scientific">Eleginops maclovinus</name>
    <name type="common">Patagonian blennie</name>
    <name type="synonym">Eleginus maclovinus</name>
    <dbReference type="NCBI Taxonomy" id="56733"/>
    <lineage>
        <taxon>Eukaryota</taxon>
        <taxon>Metazoa</taxon>
        <taxon>Chordata</taxon>
        <taxon>Craniata</taxon>
        <taxon>Vertebrata</taxon>
        <taxon>Euteleostomi</taxon>
        <taxon>Actinopterygii</taxon>
        <taxon>Neopterygii</taxon>
        <taxon>Teleostei</taxon>
        <taxon>Neoteleostei</taxon>
        <taxon>Acanthomorphata</taxon>
        <taxon>Eupercaria</taxon>
        <taxon>Perciformes</taxon>
        <taxon>Notothenioidei</taxon>
        <taxon>Eleginopidae</taxon>
        <taxon>Eleginops</taxon>
    </lineage>
</organism>
<reference evidence="2 3" key="2">
    <citation type="journal article" date="2023" name="Mol. Biol. Evol.">
        <title>Genomics of Secondarily Temperate Adaptation in the Only Non-Antarctic Icefish.</title>
        <authorList>
            <person name="Rivera-Colon A.G."/>
            <person name="Rayamajhi N."/>
            <person name="Minhas B.F."/>
            <person name="Madrigal G."/>
            <person name="Bilyk K.T."/>
            <person name="Yoon V."/>
            <person name="Hune M."/>
            <person name="Gregory S."/>
            <person name="Cheng C.H.C."/>
            <person name="Catchen J.M."/>
        </authorList>
    </citation>
    <scope>NUCLEOTIDE SEQUENCE [LARGE SCALE GENOMIC DNA]</scope>
    <source>
        <strain evidence="2">JMC-PN-2008</strain>
    </source>
</reference>
<evidence type="ECO:0000313" key="2">
    <source>
        <dbReference type="EMBL" id="KAK5856681.1"/>
    </source>
</evidence>
<evidence type="ECO:0000256" key="1">
    <source>
        <dbReference type="SAM" id="MobiDB-lite"/>
    </source>
</evidence>
<reference evidence="2 3" key="1">
    <citation type="journal article" date="2023" name="Genes (Basel)">
        <title>Chromosome-Level Genome Assembly and Circadian Gene Repertoire of the Patagonia Blennie Eleginops maclovinus-The Closest Ancestral Proxy of Antarctic Cryonotothenioids.</title>
        <authorList>
            <person name="Cheng C.C."/>
            <person name="Rivera-Colon A.G."/>
            <person name="Minhas B.F."/>
            <person name="Wilson L."/>
            <person name="Rayamajhi N."/>
            <person name="Vargas-Chacoff L."/>
            <person name="Catchen J.M."/>
        </authorList>
    </citation>
    <scope>NUCLEOTIDE SEQUENCE [LARGE SCALE GENOMIC DNA]</scope>
    <source>
        <strain evidence="2">JMC-PN-2008</strain>
    </source>
</reference>
<keyword evidence="3" id="KW-1185">Reference proteome</keyword>
<feature type="region of interest" description="Disordered" evidence="1">
    <location>
        <begin position="28"/>
        <end position="74"/>
    </location>
</feature>
<evidence type="ECO:0000313" key="3">
    <source>
        <dbReference type="Proteomes" id="UP001346869"/>
    </source>
</evidence>
<accession>A0AAN7X311</accession>
<name>A0AAN7X311_ELEMC</name>
<sequence>MEVTFQTLTHQQFPHDIHGCIYNQTVAPTTGRTGKDDLAPISGQETSRARRHDYPEDSIFSGSVSGGDRSGTFN</sequence>
<dbReference type="EMBL" id="JAUZQC010000017">
    <property type="protein sequence ID" value="KAK5856681.1"/>
    <property type="molecule type" value="Genomic_DNA"/>
</dbReference>
<comment type="caution">
    <text evidence="2">The sequence shown here is derived from an EMBL/GenBank/DDBJ whole genome shotgun (WGS) entry which is preliminary data.</text>
</comment>
<proteinExistence type="predicted"/>
<gene>
    <name evidence="2" type="ORF">PBY51_008262</name>
</gene>
<dbReference type="Proteomes" id="UP001346869">
    <property type="component" value="Unassembled WGS sequence"/>
</dbReference>
<feature type="compositionally biased region" description="Gly residues" evidence="1">
    <location>
        <begin position="64"/>
        <end position="74"/>
    </location>
</feature>